<evidence type="ECO:0000256" key="3">
    <source>
        <dbReference type="ARBA" id="ARBA00023125"/>
    </source>
</evidence>
<feature type="compositionally biased region" description="Basic and acidic residues" evidence="6">
    <location>
        <begin position="66"/>
        <end position="91"/>
    </location>
</feature>
<keyword evidence="2" id="KW-0805">Transcription regulation</keyword>
<dbReference type="GO" id="GO:0000981">
    <property type="term" value="F:DNA-binding transcription factor activity, RNA polymerase II-specific"/>
    <property type="evidence" value="ECO:0007669"/>
    <property type="project" value="TreeGrafter"/>
</dbReference>
<evidence type="ECO:0000313" key="9">
    <source>
        <dbReference type="Proteomes" id="UP000270924"/>
    </source>
</evidence>
<dbReference type="GO" id="GO:0046983">
    <property type="term" value="F:protein dimerization activity"/>
    <property type="evidence" value="ECO:0007669"/>
    <property type="project" value="InterPro"/>
</dbReference>
<evidence type="ECO:0000313" key="8">
    <source>
        <dbReference type="EMBL" id="VDM22220.1"/>
    </source>
</evidence>
<dbReference type="InterPro" id="IPR036638">
    <property type="entry name" value="HLH_DNA-bd_sf"/>
</dbReference>
<dbReference type="GO" id="GO:0000785">
    <property type="term" value="C:chromatin"/>
    <property type="evidence" value="ECO:0007669"/>
    <property type="project" value="TreeGrafter"/>
</dbReference>
<keyword evidence="5" id="KW-0539">Nucleus</keyword>
<dbReference type="SUPFAM" id="SSF47459">
    <property type="entry name" value="HLH, helix-loop-helix DNA-binding domain"/>
    <property type="match status" value="1"/>
</dbReference>
<evidence type="ECO:0000256" key="2">
    <source>
        <dbReference type="ARBA" id="ARBA00023015"/>
    </source>
</evidence>
<accession>A0A3P7EGR0</accession>
<dbReference type="EMBL" id="UYWW01012757">
    <property type="protein sequence ID" value="VDM22220.1"/>
    <property type="molecule type" value="Genomic_DNA"/>
</dbReference>
<dbReference type="AlphaFoldDB" id="A0A3P7EGR0"/>
<dbReference type="PROSITE" id="PS50888">
    <property type="entry name" value="BHLH"/>
    <property type="match status" value="1"/>
</dbReference>
<gene>
    <name evidence="8" type="ORF">WBA_LOCUS12368</name>
</gene>
<dbReference type="Gene3D" id="4.10.280.10">
    <property type="entry name" value="Helix-loop-helix DNA-binding domain"/>
    <property type="match status" value="1"/>
</dbReference>
<sequence length="278" mass="30916">MDPYNIRPDLVSGVGVPASRDQFDYSGILAGPGGMNGMTSATSTSSLGTIGMSTPRVSTKKRSKSVKLDSDDDARSNDDREADRRSANNARERIRVKDINMAFKELGKMCAQHLQQGSDKTQTKLGVLHQAVAVITGLEEQIRQRNLKRMLLKEQNEAILPCQGVLITNQPSSTNDDSTIGNLNHPSSTSEEFESESSMPKKEGRRKNYGIYNRLFKTDEMLKLYANKNYCLLSQNSLKISTLYFYHFYLYGNDDLKTNSGAFLPAQSAFPGTNHLNQ</sequence>
<proteinExistence type="predicted"/>
<dbReference type="OrthoDB" id="10034090at2759"/>
<feature type="region of interest" description="Disordered" evidence="6">
    <location>
        <begin position="173"/>
        <end position="204"/>
    </location>
</feature>
<dbReference type="InterPro" id="IPR011598">
    <property type="entry name" value="bHLH_dom"/>
</dbReference>
<dbReference type="GO" id="GO:0000978">
    <property type="term" value="F:RNA polymerase II cis-regulatory region sequence-specific DNA binding"/>
    <property type="evidence" value="ECO:0007669"/>
    <property type="project" value="TreeGrafter"/>
</dbReference>
<evidence type="ECO:0000259" key="7">
    <source>
        <dbReference type="PROSITE" id="PS50888"/>
    </source>
</evidence>
<protein>
    <recommendedName>
        <fullName evidence="7">BHLH domain-containing protein</fullName>
    </recommendedName>
</protein>
<reference evidence="8 9" key="1">
    <citation type="submission" date="2018-11" db="EMBL/GenBank/DDBJ databases">
        <authorList>
            <consortium name="Pathogen Informatics"/>
        </authorList>
    </citation>
    <scope>NUCLEOTIDE SEQUENCE [LARGE SCALE GENOMIC DNA]</scope>
</reference>
<feature type="compositionally biased region" description="Polar residues" evidence="6">
    <location>
        <begin position="173"/>
        <end position="186"/>
    </location>
</feature>
<dbReference type="GO" id="GO:0005667">
    <property type="term" value="C:transcription regulator complex"/>
    <property type="evidence" value="ECO:0007669"/>
    <property type="project" value="TreeGrafter"/>
</dbReference>
<feature type="compositionally biased region" description="Polar residues" evidence="6">
    <location>
        <begin position="37"/>
        <end position="52"/>
    </location>
</feature>
<dbReference type="SMART" id="SM00353">
    <property type="entry name" value="HLH"/>
    <property type="match status" value="1"/>
</dbReference>
<comment type="subcellular location">
    <subcellularLocation>
        <location evidence="1">Nucleus</location>
    </subcellularLocation>
</comment>
<dbReference type="PANTHER" id="PTHR11793:SF13">
    <property type="entry name" value="PROTEIN DAUGHTERLESS"/>
    <property type="match status" value="1"/>
</dbReference>
<keyword evidence="9" id="KW-1185">Reference proteome</keyword>
<evidence type="ECO:0000256" key="6">
    <source>
        <dbReference type="SAM" id="MobiDB-lite"/>
    </source>
</evidence>
<dbReference type="Proteomes" id="UP000270924">
    <property type="component" value="Unassembled WGS sequence"/>
</dbReference>
<dbReference type="InParanoid" id="A0A3P7EGR0"/>
<keyword evidence="3" id="KW-0238">DNA-binding</keyword>
<dbReference type="Pfam" id="PF00010">
    <property type="entry name" value="HLH"/>
    <property type="match status" value="1"/>
</dbReference>
<dbReference type="PANTHER" id="PTHR11793">
    <property type="entry name" value="BASIC HELIX-LOOP-HELIX TRANSCRIPTION FACTOR"/>
    <property type="match status" value="1"/>
</dbReference>
<feature type="domain" description="BHLH" evidence="7">
    <location>
        <begin position="83"/>
        <end position="138"/>
    </location>
</feature>
<name>A0A3P7EGR0_WUCBA</name>
<dbReference type="InterPro" id="IPR051098">
    <property type="entry name" value="NeuroDiff_E-box_TFs"/>
</dbReference>
<evidence type="ECO:0000256" key="1">
    <source>
        <dbReference type="ARBA" id="ARBA00004123"/>
    </source>
</evidence>
<feature type="region of interest" description="Disordered" evidence="6">
    <location>
        <begin position="32"/>
        <end position="91"/>
    </location>
</feature>
<evidence type="ECO:0000256" key="4">
    <source>
        <dbReference type="ARBA" id="ARBA00023163"/>
    </source>
</evidence>
<evidence type="ECO:0000256" key="5">
    <source>
        <dbReference type="ARBA" id="ARBA00023242"/>
    </source>
</evidence>
<organism evidence="8 9">
    <name type="scientific">Wuchereria bancrofti</name>
    <dbReference type="NCBI Taxonomy" id="6293"/>
    <lineage>
        <taxon>Eukaryota</taxon>
        <taxon>Metazoa</taxon>
        <taxon>Ecdysozoa</taxon>
        <taxon>Nematoda</taxon>
        <taxon>Chromadorea</taxon>
        <taxon>Rhabditida</taxon>
        <taxon>Spirurina</taxon>
        <taxon>Spiruromorpha</taxon>
        <taxon>Filarioidea</taxon>
        <taxon>Onchocercidae</taxon>
        <taxon>Wuchereria</taxon>
    </lineage>
</organism>
<keyword evidence="4" id="KW-0804">Transcription</keyword>
<dbReference type="GO" id="GO:0005634">
    <property type="term" value="C:nucleus"/>
    <property type="evidence" value="ECO:0007669"/>
    <property type="project" value="UniProtKB-SubCell"/>
</dbReference>